<keyword evidence="1" id="KW-0285">Flavoprotein</keyword>
<dbReference type="InterPro" id="IPR001155">
    <property type="entry name" value="OxRdtase_FMN_N"/>
</dbReference>
<evidence type="ECO:0000256" key="2">
    <source>
        <dbReference type="ARBA" id="ARBA00023002"/>
    </source>
</evidence>
<gene>
    <name evidence="4" type="ORF">O1Q98_04485</name>
</gene>
<dbReference type="CDD" id="cd04735">
    <property type="entry name" value="OYE_like_4_FMN"/>
    <property type="match status" value="1"/>
</dbReference>
<evidence type="ECO:0000256" key="1">
    <source>
        <dbReference type="ARBA" id="ARBA00022630"/>
    </source>
</evidence>
<evidence type="ECO:0000259" key="3">
    <source>
        <dbReference type="Pfam" id="PF00724"/>
    </source>
</evidence>
<name>A0ABY8G9B9_9GAMM</name>
<dbReference type="Pfam" id="PF00724">
    <property type="entry name" value="Oxidored_FMN"/>
    <property type="match status" value="1"/>
</dbReference>
<sequence length="385" mass="41553">MAPTTSRLVQPFAFKNGLTLRNRAVMAPMTTWSANPDGTISDQEVAYYRARVNGVGMVITGCTHVTADGIGFTDEFASHDDRFIPSLSRLAHAAKSGGALAILQIFHAGNKALPHLVPNGRVVSASALQVPPSPFNNAEVTTHALSETEIEALIIAFGETTRRAIEAGFDGIELHGAHGFLIQNFFSPMFNQRDDKWGGSLDNRMRFPLAIVREVQRVIAEHAKRPFLLGYRLSPEEAGEGALRIDDSYVLIDQLIEAGIDYLHASLFDIPNARPADYSGEHTTAELLVEHVAERIPLIAAGLIRTPSDAENALSAGLSLVAIGQGLVMNPTWVELAGEGRETEIATALAADRVPLLAIPDKLWGVIQMAQGWFPLVEATPPTAE</sequence>
<feature type="domain" description="NADH:flavin oxidoreductase/NADH oxidase N-terminal" evidence="3">
    <location>
        <begin position="8"/>
        <end position="344"/>
    </location>
</feature>
<keyword evidence="2" id="KW-0560">Oxidoreductase</keyword>
<dbReference type="Gene3D" id="3.20.20.70">
    <property type="entry name" value="Aldolase class I"/>
    <property type="match status" value="1"/>
</dbReference>
<evidence type="ECO:0000313" key="4">
    <source>
        <dbReference type="EMBL" id="WFN56553.1"/>
    </source>
</evidence>
<keyword evidence="5" id="KW-1185">Reference proteome</keyword>
<dbReference type="Proteomes" id="UP001219630">
    <property type="component" value="Chromosome"/>
</dbReference>
<reference evidence="4 5" key="1">
    <citation type="submission" date="2022-12" db="EMBL/GenBank/DDBJ databases">
        <title>Complete genome sequencing of Dickeya lacustris type strain LMG30899.</title>
        <authorList>
            <person name="Dobhal S."/>
            <person name="Arizala D."/>
            <person name="Arif M."/>
        </authorList>
    </citation>
    <scope>NUCLEOTIDE SEQUENCE [LARGE SCALE GENOMIC DNA]</scope>
    <source>
        <strain evidence="4 5">LMG30899</strain>
    </source>
</reference>
<evidence type="ECO:0000313" key="5">
    <source>
        <dbReference type="Proteomes" id="UP001219630"/>
    </source>
</evidence>
<dbReference type="SUPFAM" id="SSF51395">
    <property type="entry name" value="FMN-linked oxidoreductases"/>
    <property type="match status" value="1"/>
</dbReference>
<dbReference type="InterPro" id="IPR013785">
    <property type="entry name" value="Aldolase_TIM"/>
</dbReference>
<accession>A0ABY8G9B9</accession>
<dbReference type="RefSeq" id="WP_125259010.1">
    <property type="nucleotide sequence ID" value="NZ_CP114280.1"/>
</dbReference>
<protein>
    <submittedName>
        <fullName evidence="4">NADH-dependent flavin oxidoreductase</fullName>
    </submittedName>
</protein>
<proteinExistence type="predicted"/>
<dbReference type="EMBL" id="CP114280">
    <property type="protein sequence ID" value="WFN56553.1"/>
    <property type="molecule type" value="Genomic_DNA"/>
</dbReference>
<dbReference type="InterPro" id="IPR051799">
    <property type="entry name" value="NADH_flavin_oxidoreductase"/>
</dbReference>
<dbReference type="PANTHER" id="PTHR43656:SF2">
    <property type="entry name" value="BINDING OXIDOREDUCTASE, PUTATIVE (AFU_ORTHOLOGUE AFUA_2G08260)-RELATED"/>
    <property type="match status" value="1"/>
</dbReference>
<organism evidence="4 5">
    <name type="scientific">Dickeya lacustris</name>
    <dbReference type="NCBI Taxonomy" id="2259638"/>
    <lineage>
        <taxon>Bacteria</taxon>
        <taxon>Pseudomonadati</taxon>
        <taxon>Pseudomonadota</taxon>
        <taxon>Gammaproteobacteria</taxon>
        <taxon>Enterobacterales</taxon>
        <taxon>Pectobacteriaceae</taxon>
        <taxon>Dickeya</taxon>
    </lineage>
</organism>
<dbReference type="PANTHER" id="PTHR43656">
    <property type="entry name" value="BINDING OXIDOREDUCTASE, PUTATIVE (AFU_ORTHOLOGUE AFUA_2G08260)-RELATED"/>
    <property type="match status" value="1"/>
</dbReference>